<keyword evidence="1" id="KW-0812">Transmembrane</keyword>
<dbReference type="Proteomes" id="UP000251577">
    <property type="component" value="Unassembled WGS sequence"/>
</dbReference>
<keyword evidence="1" id="KW-1133">Transmembrane helix</keyword>
<dbReference type="EMBL" id="QHCV01000094">
    <property type="protein sequence ID" value="RAV31441.1"/>
    <property type="molecule type" value="Genomic_DNA"/>
</dbReference>
<gene>
    <name evidence="2" type="ORF">DLJ54_08335</name>
</gene>
<dbReference type="AlphaFoldDB" id="A0A364V490"/>
<protein>
    <recommendedName>
        <fullName evidence="4">Cell wall anchor protein</fullName>
    </recommendedName>
</protein>
<comment type="caution">
    <text evidence="2">The sequence shown here is derived from an EMBL/GenBank/DDBJ whole genome shotgun (WGS) entry which is preliminary data.</text>
</comment>
<evidence type="ECO:0000313" key="3">
    <source>
        <dbReference type="Proteomes" id="UP000251577"/>
    </source>
</evidence>
<proteinExistence type="predicted"/>
<evidence type="ECO:0000313" key="2">
    <source>
        <dbReference type="EMBL" id="RAV31441.1"/>
    </source>
</evidence>
<feature type="transmembrane region" description="Helical" evidence="1">
    <location>
        <begin position="62"/>
        <end position="80"/>
    </location>
</feature>
<dbReference type="RefSeq" id="WP_113631268.1">
    <property type="nucleotide sequence ID" value="NZ_QHCV01000094.1"/>
</dbReference>
<organism evidence="2 3">
    <name type="scientific">Corynebacterium heidelbergense</name>
    <dbReference type="NCBI Taxonomy" id="2055947"/>
    <lineage>
        <taxon>Bacteria</taxon>
        <taxon>Bacillati</taxon>
        <taxon>Actinomycetota</taxon>
        <taxon>Actinomycetes</taxon>
        <taxon>Mycobacteriales</taxon>
        <taxon>Corynebacteriaceae</taxon>
        <taxon>Corynebacterium</taxon>
    </lineage>
</organism>
<keyword evidence="1" id="KW-0472">Membrane</keyword>
<keyword evidence="3" id="KW-1185">Reference proteome</keyword>
<reference evidence="2 3" key="1">
    <citation type="journal article" date="2018" name="Syst. Appl. Microbiol.">
        <title>Corynebacterium heidelbergense sp. nov., isolated from the preen glands of Egyptian geese (Alopochen aegyptiacus).</title>
        <authorList>
            <person name="Braun M.S."/>
            <person name="Wang E."/>
            <person name="Zimmermann S."/>
            <person name="Wink M."/>
        </authorList>
    </citation>
    <scope>NUCLEOTIDE SEQUENCE [LARGE SCALE GENOMIC DNA]</scope>
    <source>
        <strain evidence="2 3">647</strain>
    </source>
</reference>
<evidence type="ECO:0008006" key="4">
    <source>
        <dbReference type="Google" id="ProtNLM"/>
    </source>
</evidence>
<name>A0A364V490_9CORY</name>
<evidence type="ECO:0000256" key="1">
    <source>
        <dbReference type="SAM" id="Phobius"/>
    </source>
</evidence>
<accession>A0A364V490</accession>
<feature type="transmembrane region" description="Helical" evidence="1">
    <location>
        <begin position="21"/>
        <end position="46"/>
    </location>
</feature>
<sequence length="103" mass="11112">MTQQQPQSPAKRSRRIHGAGAFDIRNVIGALLGIYGVVLLISYFLLSPGTDMTTGQAKDASYNLWTGLALALAAIVFFIWTKVDPIKIVEPAPGEAVQAQERA</sequence>